<reference evidence="3 4" key="1">
    <citation type="submission" date="2020-03" db="EMBL/GenBank/DDBJ databases">
        <title>WGS of the type strain of Planosporangium spp.</title>
        <authorList>
            <person name="Thawai C."/>
        </authorList>
    </citation>
    <scope>NUCLEOTIDE SEQUENCE [LARGE SCALE GENOMIC DNA]</scope>
    <source>
        <strain evidence="3 4">TBRC 5610</strain>
    </source>
</reference>
<keyword evidence="1" id="KW-0175">Coiled coil</keyword>
<feature type="region of interest" description="Disordered" evidence="2">
    <location>
        <begin position="1"/>
        <end position="23"/>
    </location>
</feature>
<feature type="coiled-coil region" evidence="1">
    <location>
        <begin position="87"/>
        <end position="114"/>
    </location>
</feature>
<evidence type="ECO:0000256" key="2">
    <source>
        <dbReference type="SAM" id="MobiDB-lite"/>
    </source>
</evidence>
<name>A0ABX0Y1G7_9ACTN</name>
<protein>
    <recommendedName>
        <fullName evidence="5">Ribbon-helix-helix protein CopG domain-containing protein</fullName>
    </recommendedName>
</protein>
<dbReference type="RefSeq" id="WP_167926190.1">
    <property type="nucleotide sequence ID" value="NZ_JAATVY010000010.1"/>
</dbReference>
<comment type="caution">
    <text evidence="3">The sequence shown here is derived from an EMBL/GenBank/DDBJ whole genome shotgun (WGS) entry which is preliminary data.</text>
</comment>
<dbReference type="EMBL" id="JAATVY010000010">
    <property type="protein sequence ID" value="NJC71289.1"/>
    <property type="molecule type" value="Genomic_DNA"/>
</dbReference>
<gene>
    <name evidence="3" type="ORF">HC031_16435</name>
</gene>
<evidence type="ECO:0000313" key="4">
    <source>
        <dbReference type="Proteomes" id="UP000722989"/>
    </source>
</evidence>
<accession>A0ABX0Y1G7</accession>
<proteinExistence type="predicted"/>
<evidence type="ECO:0008006" key="5">
    <source>
        <dbReference type="Google" id="ProtNLM"/>
    </source>
</evidence>
<evidence type="ECO:0000256" key="1">
    <source>
        <dbReference type="SAM" id="Coils"/>
    </source>
</evidence>
<dbReference type="Proteomes" id="UP000722989">
    <property type="component" value="Unassembled WGS sequence"/>
</dbReference>
<organism evidence="3 4">
    <name type="scientific">Planosporangium thailandense</name>
    <dbReference type="NCBI Taxonomy" id="765197"/>
    <lineage>
        <taxon>Bacteria</taxon>
        <taxon>Bacillati</taxon>
        <taxon>Actinomycetota</taxon>
        <taxon>Actinomycetes</taxon>
        <taxon>Micromonosporales</taxon>
        <taxon>Micromonosporaceae</taxon>
        <taxon>Planosporangium</taxon>
    </lineage>
</organism>
<keyword evidence="4" id="KW-1185">Reference proteome</keyword>
<sequence>MRARELMERARSGLPLDDSHFGEPRLTTERFDVSDDVMVGKSVRVPMSLVKRIEAVAEANGSDWSKTIRRWIEEGLARDEGVEPDPAAELASAVARLQTAAERAQQLLEQQRKAA</sequence>
<evidence type="ECO:0000313" key="3">
    <source>
        <dbReference type="EMBL" id="NJC71289.1"/>
    </source>
</evidence>